<name>A0A918YTM6_9ACTN</name>
<dbReference type="GO" id="GO:0003847">
    <property type="term" value="F:1-alkyl-2-acetylglycerophosphocholine esterase activity"/>
    <property type="evidence" value="ECO:0007669"/>
    <property type="project" value="TreeGrafter"/>
</dbReference>
<dbReference type="Gene3D" id="3.40.50.1820">
    <property type="entry name" value="alpha/beta hydrolase"/>
    <property type="match status" value="1"/>
</dbReference>
<protein>
    <submittedName>
        <fullName evidence="6">Lipase</fullName>
    </submittedName>
</protein>
<dbReference type="AlphaFoldDB" id="A0A918YTM6"/>
<proteinExistence type="predicted"/>
<dbReference type="PANTHER" id="PTHR10272:SF0">
    <property type="entry name" value="PLATELET-ACTIVATING FACTOR ACETYLHYDROLASE"/>
    <property type="match status" value="1"/>
</dbReference>
<feature type="signal peptide" evidence="5">
    <location>
        <begin position="1"/>
        <end position="36"/>
    </location>
</feature>
<dbReference type="EMBL" id="BMVG01000063">
    <property type="protein sequence ID" value="GHE15448.1"/>
    <property type="molecule type" value="Genomic_DNA"/>
</dbReference>
<keyword evidence="2" id="KW-0442">Lipid degradation</keyword>
<feature type="chain" id="PRO_5037525897" evidence="5">
    <location>
        <begin position="37"/>
        <end position="454"/>
    </location>
</feature>
<evidence type="ECO:0000256" key="5">
    <source>
        <dbReference type="SAM" id="SignalP"/>
    </source>
</evidence>
<evidence type="ECO:0000256" key="4">
    <source>
        <dbReference type="SAM" id="MobiDB-lite"/>
    </source>
</evidence>
<comment type="caution">
    <text evidence="6">The sequence shown here is derived from an EMBL/GenBank/DDBJ whole genome shotgun (WGS) entry which is preliminary data.</text>
</comment>
<keyword evidence="5" id="KW-0732">Signal</keyword>
<evidence type="ECO:0000256" key="1">
    <source>
        <dbReference type="ARBA" id="ARBA00022801"/>
    </source>
</evidence>
<evidence type="ECO:0000313" key="7">
    <source>
        <dbReference type="Proteomes" id="UP000655443"/>
    </source>
</evidence>
<keyword evidence="7" id="KW-1185">Reference proteome</keyword>
<keyword evidence="1" id="KW-0378">Hydrolase</keyword>
<feature type="region of interest" description="Disordered" evidence="4">
    <location>
        <begin position="36"/>
        <end position="91"/>
    </location>
</feature>
<feature type="compositionally biased region" description="Low complexity" evidence="4">
    <location>
        <begin position="36"/>
        <end position="54"/>
    </location>
</feature>
<gene>
    <name evidence="6" type="ORF">GCM10010339_90190</name>
</gene>
<organism evidence="6 7">
    <name type="scientific">Streptomyces alanosinicus</name>
    <dbReference type="NCBI Taxonomy" id="68171"/>
    <lineage>
        <taxon>Bacteria</taxon>
        <taxon>Bacillati</taxon>
        <taxon>Actinomycetota</taxon>
        <taxon>Actinomycetes</taxon>
        <taxon>Kitasatosporales</taxon>
        <taxon>Streptomycetaceae</taxon>
        <taxon>Streptomyces</taxon>
    </lineage>
</organism>
<reference evidence="6" key="2">
    <citation type="submission" date="2020-09" db="EMBL/GenBank/DDBJ databases">
        <authorList>
            <person name="Sun Q."/>
            <person name="Ohkuma M."/>
        </authorList>
    </citation>
    <scope>NUCLEOTIDE SEQUENCE</scope>
    <source>
        <strain evidence="6">JCM 4714</strain>
    </source>
</reference>
<evidence type="ECO:0000256" key="2">
    <source>
        <dbReference type="ARBA" id="ARBA00022963"/>
    </source>
</evidence>
<evidence type="ECO:0000313" key="6">
    <source>
        <dbReference type="EMBL" id="GHE15448.1"/>
    </source>
</evidence>
<dbReference type="PANTHER" id="PTHR10272">
    <property type="entry name" value="PLATELET-ACTIVATING FACTOR ACETYLHYDROLASE"/>
    <property type="match status" value="1"/>
</dbReference>
<dbReference type="GO" id="GO:0016042">
    <property type="term" value="P:lipid catabolic process"/>
    <property type="evidence" value="ECO:0007669"/>
    <property type="project" value="UniProtKB-KW"/>
</dbReference>
<reference evidence="6" key="1">
    <citation type="journal article" date="2014" name="Int. J. Syst. Evol. Microbiol.">
        <title>Complete genome sequence of Corynebacterium casei LMG S-19264T (=DSM 44701T), isolated from a smear-ripened cheese.</title>
        <authorList>
            <consortium name="US DOE Joint Genome Institute (JGI-PGF)"/>
            <person name="Walter F."/>
            <person name="Albersmeier A."/>
            <person name="Kalinowski J."/>
            <person name="Ruckert C."/>
        </authorList>
    </citation>
    <scope>NUCLEOTIDE SEQUENCE</scope>
    <source>
        <strain evidence="6">JCM 4714</strain>
    </source>
</reference>
<accession>A0A918YTM6</accession>
<dbReference type="Proteomes" id="UP000655443">
    <property type="component" value="Unassembled WGS sequence"/>
</dbReference>
<sequence>MKHRRPRNRHRVIARAVGTAGTLAIALGAGMTPAMAAGKTAGKPTTATGFSPDQPDQPDRDDAPWAPQHDGVPQQHKAVRPPEAVTPRAATSALQLSLPAPTGRYGVGTFSLHLVDKSRTDPYVPGNRPREVMVSFWYPAASTRGHYEAPWMPSASGAHFLASQGLTPQQVTLPRTAGHVLAPVDTKLGKLPVLLYSAGLHGDRAGSTALVEDLASRGYLVVTVDHTHDANEVQFPGGRVEGNTMPAGAHSSDTLNVRAADIRFVINQLGAISKGHNPDVDHARLPTGLSHAVDMSRIGMFGWSLGGGAVDTSMQLDHRIAAGADLDGQFFGSAPGRNLDRPFLLFSSGTHNRNNDGSWRTLWSHLKGDRFDLQLQGSAHLSFGDTEAMLPQEASLRGISPAQLQQILGTIDPNRAIAIQRVYLAAFFDKELRHQHSTLLDGPDKKYPEISFVR</sequence>
<dbReference type="InterPro" id="IPR029058">
    <property type="entry name" value="AB_hydrolase_fold"/>
</dbReference>
<keyword evidence="3" id="KW-0443">Lipid metabolism</keyword>
<dbReference type="Pfam" id="PF03403">
    <property type="entry name" value="PAF-AH_p_II"/>
    <property type="match status" value="2"/>
</dbReference>
<evidence type="ECO:0000256" key="3">
    <source>
        <dbReference type="ARBA" id="ARBA00023098"/>
    </source>
</evidence>
<dbReference type="SUPFAM" id="SSF53474">
    <property type="entry name" value="alpha/beta-Hydrolases"/>
    <property type="match status" value="1"/>
</dbReference>